<keyword evidence="5" id="KW-1185">Reference proteome</keyword>
<organism evidence="4 5">
    <name type="scientific">Lipomyces starkeyi NRRL Y-11557</name>
    <dbReference type="NCBI Taxonomy" id="675824"/>
    <lineage>
        <taxon>Eukaryota</taxon>
        <taxon>Fungi</taxon>
        <taxon>Dikarya</taxon>
        <taxon>Ascomycota</taxon>
        <taxon>Saccharomycotina</taxon>
        <taxon>Lipomycetes</taxon>
        <taxon>Lipomycetales</taxon>
        <taxon>Lipomycetaceae</taxon>
        <taxon>Lipomyces</taxon>
    </lineage>
</organism>
<dbReference type="Proteomes" id="UP000094385">
    <property type="component" value="Unassembled WGS sequence"/>
</dbReference>
<dbReference type="InterPro" id="IPR037047">
    <property type="entry name" value="PITH_dom_sf"/>
</dbReference>
<dbReference type="PROSITE" id="PS51532">
    <property type="entry name" value="PITH"/>
    <property type="match status" value="1"/>
</dbReference>
<feature type="region of interest" description="Disordered" evidence="2">
    <location>
        <begin position="1"/>
        <end position="31"/>
    </location>
</feature>
<feature type="compositionally biased region" description="Basic and acidic residues" evidence="2">
    <location>
        <begin position="1"/>
        <end position="21"/>
    </location>
</feature>
<dbReference type="OrthoDB" id="2635at2759"/>
<evidence type="ECO:0000256" key="1">
    <source>
        <dbReference type="ARBA" id="ARBA00025788"/>
    </source>
</evidence>
<dbReference type="InterPro" id="IPR008979">
    <property type="entry name" value="Galactose-bd-like_sf"/>
</dbReference>
<name>A0A1E3Q1J3_LIPST</name>
<evidence type="ECO:0000313" key="4">
    <source>
        <dbReference type="EMBL" id="ODQ70907.1"/>
    </source>
</evidence>
<comment type="similarity">
    <text evidence="1">Belongs to the PITHD1 family.</text>
</comment>
<dbReference type="Gene3D" id="2.60.120.470">
    <property type="entry name" value="PITH domain"/>
    <property type="match status" value="1"/>
</dbReference>
<dbReference type="GO" id="GO:0005737">
    <property type="term" value="C:cytoplasm"/>
    <property type="evidence" value="ECO:0007669"/>
    <property type="project" value="EnsemblFungi"/>
</dbReference>
<evidence type="ECO:0000256" key="2">
    <source>
        <dbReference type="SAM" id="MobiDB-lite"/>
    </source>
</evidence>
<dbReference type="InterPro" id="IPR010400">
    <property type="entry name" value="PITH_dom"/>
</dbReference>
<dbReference type="PANTHER" id="PTHR12175:SF1">
    <property type="entry name" value="PITH DOMAIN-CONTAINING PROTEIN 1"/>
    <property type="match status" value="1"/>
</dbReference>
<dbReference type="GO" id="GO:0005634">
    <property type="term" value="C:nucleus"/>
    <property type="evidence" value="ECO:0007669"/>
    <property type="project" value="EnsemblFungi"/>
</dbReference>
<sequence>MSEHSHSHSHSQDNHGHEHSHSPPPDTTFDSQSLYSHIYHDQIWTMNESEPNAGRDVVKPWNERYDTEKILESDADEQLIMFIPFTGLVKLYSILIRSTPDAHAPKTIKLFRNRSDIDFATATDLKADATIEHPVGTLDIVEYPLKRAIFSNVQSITLFILDNHGEDTTKVTYVGLRGEWKELSKDPVITIYEAAANPSDHKSLVPDERYVTG</sequence>
<evidence type="ECO:0000259" key="3">
    <source>
        <dbReference type="PROSITE" id="PS51532"/>
    </source>
</evidence>
<proteinExistence type="inferred from homology"/>
<dbReference type="AlphaFoldDB" id="A0A1E3Q1J3"/>
<dbReference type="PANTHER" id="PTHR12175">
    <property type="entry name" value="AD039 HT014 THIOREDOXIN FAMILY TRP26"/>
    <property type="match status" value="1"/>
</dbReference>
<dbReference type="Pfam" id="PF06201">
    <property type="entry name" value="PITH"/>
    <property type="match status" value="1"/>
</dbReference>
<reference evidence="4 5" key="1">
    <citation type="journal article" date="2016" name="Proc. Natl. Acad. Sci. U.S.A.">
        <title>Comparative genomics of biotechnologically important yeasts.</title>
        <authorList>
            <person name="Riley R."/>
            <person name="Haridas S."/>
            <person name="Wolfe K.H."/>
            <person name="Lopes M.R."/>
            <person name="Hittinger C.T."/>
            <person name="Goeker M."/>
            <person name="Salamov A.A."/>
            <person name="Wisecaver J.H."/>
            <person name="Long T.M."/>
            <person name="Calvey C.H."/>
            <person name="Aerts A.L."/>
            <person name="Barry K.W."/>
            <person name="Choi C."/>
            <person name="Clum A."/>
            <person name="Coughlan A.Y."/>
            <person name="Deshpande S."/>
            <person name="Douglass A.P."/>
            <person name="Hanson S.J."/>
            <person name="Klenk H.-P."/>
            <person name="LaButti K.M."/>
            <person name="Lapidus A."/>
            <person name="Lindquist E.A."/>
            <person name="Lipzen A.M."/>
            <person name="Meier-Kolthoff J.P."/>
            <person name="Ohm R.A."/>
            <person name="Otillar R.P."/>
            <person name="Pangilinan J.L."/>
            <person name="Peng Y."/>
            <person name="Rokas A."/>
            <person name="Rosa C.A."/>
            <person name="Scheuner C."/>
            <person name="Sibirny A.A."/>
            <person name="Slot J.C."/>
            <person name="Stielow J.B."/>
            <person name="Sun H."/>
            <person name="Kurtzman C.P."/>
            <person name="Blackwell M."/>
            <person name="Grigoriev I.V."/>
            <person name="Jeffries T.W."/>
        </authorList>
    </citation>
    <scope>NUCLEOTIDE SEQUENCE [LARGE SCALE GENOMIC DNA]</scope>
    <source>
        <strain evidence="4 5">NRRL Y-11557</strain>
    </source>
</reference>
<accession>A0A1E3Q1J3</accession>
<feature type="domain" description="PITH" evidence="3">
    <location>
        <begin position="23"/>
        <end position="196"/>
    </location>
</feature>
<dbReference type="InterPro" id="IPR045099">
    <property type="entry name" value="PITH1-like"/>
</dbReference>
<dbReference type="EMBL" id="KV454299">
    <property type="protein sequence ID" value="ODQ70907.1"/>
    <property type="molecule type" value="Genomic_DNA"/>
</dbReference>
<dbReference type="STRING" id="675824.A0A1E3Q1J3"/>
<protein>
    <recommendedName>
        <fullName evidence="3">PITH domain-containing protein</fullName>
    </recommendedName>
</protein>
<gene>
    <name evidence="4" type="ORF">LIPSTDRAFT_5655</name>
</gene>
<evidence type="ECO:0000313" key="5">
    <source>
        <dbReference type="Proteomes" id="UP000094385"/>
    </source>
</evidence>
<dbReference type="SUPFAM" id="SSF49785">
    <property type="entry name" value="Galactose-binding domain-like"/>
    <property type="match status" value="1"/>
</dbReference>